<dbReference type="GO" id="GO:0008270">
    <property type="term" value="F:zinc ion binding"/>
    <property type="evidence" value="ECO:0007669"/>
    <property type="project" value="InterPro"/>
</dbReference>
<dbReference type="InterPro" id="IPR038071">
    <property type="entry name" value="UROD/MetE-like_sf"/>
</dbReference>
<dbReference type="PANTHER" id="PTHR43844">
    <property type="entry name" value="METHIONINE SYNTHASE"/>
    <property type="match status" value="1"/>
</dbReference>
<evidence type="ECO:0000259" key="1">
    <source>
        <dbReference type="Pfam" id="PF01717"/>
    </source>
</evidence>
<dbReference type="EMBL" id="SKBU01000012">
    <property type="protein sequence ID" value="TCJ18319.1"/>
    <property type="molecule type" value="Genomic_DNA"/>
</dbReference>
<dbReference type="PANTHER" id="PTHR43844:SF2">
    <property type="entry name" value="SYNTHASE, VITAMIN-B12 INDEPENDENT, PUTATIVE (AFU_ORTHOLOGUE AFUA_3G12060)-RELATED"/>
    <property type="match status" value="1"/>
</dbReference>
<dbReference type="OrthoDB" id="6430685at2"/>
<protein>
    <submittedName>
        <fullName evidence="2">Methionine synthase</fullName>
    </submittedName>
</protein>
<dbReference type="InterPro" id="IPR002629">
    <property type="entry name" value="Met_Synth_C/arc"/>
</dbReference>
<dbReference type="CDD" id="cd03311">
    <property type="entry name" value="CIMS_C_terminal_like"/>
    <property type="match status" value="1"/>
</dbReference>
<comment type="caution">
    <text evidence="2">The sequence shown here is derived from an EMBL/GenBank/DDBJ whole genome shotgun (WGS) entry which is preliminary data.</text>
</comment>
<reference evidence="2 3" key="1">
    <citation type="submission" date="2019-03" db="EMBL/GenBank/DDBJ databases">
        <title>Whole genome sequence of a novel Rubrobacter taiwanensis strain, isolated from Yellowstone National Park.</title>
        <authorList>
            <person name="Freed S."/>
            <person name="Ramaley R.F."/>
            <person name="Kyndt J.A."/>
        </authorList>
    </citation>
    <scope>NUCLEOTIDE SEQUENCE [LARGE SCALE GENOMIC DNA]</scope>
    <source>
        <strain evidence="2 3">Yellowstone</strain>
    </source>
</reference>
<dbReference type="RefSeq" id="WP_132689952.1">
    <property type="nucleotide sequence ID" value="NZ_SKBU01000012.1"/>
</dbReference>
<name>A0A4R1BLR8_9ACTN</name>
<gene>
    <name evidence="2" type="ORF">E0L93_06150</name>
</gene>
<proteinExistence type="predicted"/>
<dbReference type="GO" id="GO:0003871">
    <property type="term" value="F:5-methyltetrahydropteroyltriglutamate-homocysteine S-methyltransferase activity"/>
    <property type="evidence" value="ECO:0007669"/>
    <property type="project" value="InterPro"/>
</dbReference>
<dbReference type="Proteomes" id="UP000295244">
    <property type="component" value="Unassembled WGS sequence"/>
</dbReference>
<accession>A0A4R1BLR8</accession>
<organism evidence="2 3">
    <name type="scientific">Rubrobacter taiwanensis</name>
    <dbReference type="NCBI Taxonomy" id="185139"/>
    <lineage>
        <taxon>Bacteria</taxon>
        <taxon>Bacillati</taxon>
        <taxon>Actinomycetota</taxon>
        <taxon>Rubrobacteria</taxon>
        <taxon>Rubrobacterales</taxon>
        <taxon>Rubrobacteraceae</taxon>
        <taxon>Rubrobacter</taxon>
    </lineage>
</organism>
<keyword evidence="3" id="KW-1185">Reference proteome</keyword>
<dbReference type="GO" id="GO:0009086">
    <property type="term" value="P:methionine biosynthetic process"/>
    <property type="evidence" value="ECO:0007669"/>
    <property type="project" value="InterPro"/>
</dbReference>
<dbReference type="AlphaFoldDB" id="A0A4R1BLR8"/>
<evidence type="ECO:0000313" key="3">
    <source>
        <dbReference type="Proteomes" id="UP000295244"/>
    </source>
</evidence>
<dbReference type="Gene3D" id="3.20.20.210">
    <property type="match status" value="1"/>
</dbReference>
<dbReference type="Pfam" id="PF01717">
    <property type="entry name" value="Meth_synt_2"/>
    <property type="match status" value="1"/>
</dbReference>
<feature type="domain" description="Cobalamin-independent methionine synthase MetE C-terminal/archaeal" evidence="1">
    <location>
        <begin position="6"/>
        <end position="347"/>
    </location>
</feature>
<dbReference type="SUPFAM" id="SSF51726">
    <property type="entry name" value="UROD/MetE-like"/>
    <property type="match status" value="1"/>
</dbReference>
<sequence>MIEARTDVVGSLLRPPELLEAREKLARGEISPPEFKRIEDRAVDAVLELQERCGLEVVTDGELRRESFQSQLTEAVEGFGEHDISAFLWGEWRGDESVGDKSVERPRTLGVVERLRRKRHLSSEEFVYARARTDRIVKVTLPSPSLFANFWDPDISKEAYPTLDGFLEDVAEVLREEVEELVRLGAEYVQLDAPHYPLLVDPKTRAFYERRGWSVDEWLARGIELDNYVIGSHPGVTFAFHLCRGNQGSRWLASGSYEPIARRIFRDIAARRLMLEYDDERSGDFQPLRHVPEDKTVVLGLVTTKTPRRETVEELEGRVREAARIIPLERLAISPQCGFSTSIVGNAVTVEDEEYKLRTLVRAAGRIWG</sequence>
<evidence type="ECO:0000313" key="2">
    <source>
        <dbReference type="EMBL" id="TCJ18319.1"/>
    </source>
</evidence>